<organism evidence="3 4">
    <name type="scientific">Anisodus tanguticus</name>
    <dbReference type="NCBI Taxonomy" id="243964"/>
    <lineage>
        <taxon>Eukaryota</taxon>
        <taxon>Viridiplantae</taxon>
        <taxon>Streptophyta</taxon>
        <taxon>Embryophyta</taxon>
        <taxon>Tracheophyta</taxon>
        <taxon>Spermatophyta</taxon>
        <taxon>Magnoliopsida</taxon>
        <taxon>eudicotyledons</taxon>
        <taxon>Gunneridae</taxon>
        <taxon>Pentapetalae</taxon>
        <taxon>asterids</taxon>
        <taxon>lamiids</taxon>
        <taxon>Solanales</taxon>
        <taxon>Solanaceae</taxon>
        <taxon>Solanoideae</taxon>
        <taxon>Hyoscyameae</taxon>
        <taxon>Anisodus</taxon>
    </lineage>
</organism>
<comment type="caution">
    <text evidence="3">The sequence shown here is derived from an EMBL/GenBank/DDBJ whole genome shotgun (WGS) entry which is preliminary data.</text>
</comment>
<feature type="region of interest" description="Disordered" evidence="1">
    <location>
        <begin position="86"/>
        <end position="108"/>
    </location>
</feature>
<dbReference type="EMBL" id="JAVYJV010000012">
    <property type="protein sequence ID" value="KAK4357613.1"/>
    <property type="molecule type" value="Genomic_DNA"/>
</dbReference>
<feature type="transmembrane region" description="Helical" evidence="2">
    <location>
        <begin position="25"/>
        <end position="43"/>
    </location>
</feature>
<name>A0AAE1RTI3_9SOLA</name>
<keyword evidence="4" id="KW-1185">Reference proteome</keyword>
<keyword evidence="2" id="KW-1133">Transmembrane helix</keyword>
<dbReference type="AlphaFoldDB" id="A0AAE1RTI3"/>
<keyword evidence="2" id="KW-0812">Transmembrane</keyword>
<proteinExistence type="predicted"/>
<evidence type="ECO:0000256" key="2">
    <source>
        <dbReference type="SAM" id="Phobius"/>
    </source>
</evidence>
<accession>A0AAE1RTI3</accession>
<evidence type="ECO:0000313" key="4">
    <source>
        <dbReference type="Proteomes" id="UP001291623"/>
    </source>
</evidence>
<gene>
    <name evidence="3" type="ORF">RND71_023223</name>
</gene>
<keyword evidence="2" id="KW-0472">Membrane</keyword>
<protein>
    <submittedName>
        <fullName evidence="3">Uncharacterized protein</fullName>
    </submittedName>
</protein>
<sequence>MEDDMLYDNYNASRPLLKCEEGEVSIVYFFIKVLPINIGYWMMKEIRRMRECKAKRLSYGTTLTTFMMMLNRDLARPLDRVLEPLDSTTDISQGHGTGAVSKAQPHSR</sequence>
<evidence type="ECO:0000256" key="1">
    <source>
        <dbReference type="SAM" id="MobiDB-lite"/>
    </source>
</evidence>
<reference evidence="3" key="1">
    <citation type="submission" date="2023-12" db="EMBL/GenBank/DDBJ databases">
        <title>Genome assembly of Anisodus tanguticus.</title>
        <authorList>
            <person name="Wang Y.-J."/>
        </authorList>
    </citation>
    <scope>NUCLEOTIDE SEQUENCE</scope>
    <source>
        <strain evidence="3">KB-2021</strain>
        <tissue evidence="3">Leaf</tissue>
    </source>
</reference>
<dbReference type="Proteomes" id="UP001291623">
    <property type="component" value="Unassembled WGS sequence"/>
</dbReference>
<evidence type="ECO:0000313" key="3">
    <source>
        <dbReference type="EMBL" id="KAK4357613.1"/>
    </source>
</evidence>